<keyword evidence="3" id="KW-1185">Reference proteome</keyword>
<organism evidence="3 4">
    <name type="scientific">Nicotiana sylvestris</name>
    <name type="common">Wood tobacco</name>
    <name type="synonym">South American tobacco</name>
    <dbReference type="NCBI Taxonomy" id="4096"/>
    <lineage>
        <taxon>Eukaryota</taxon>
        <taxon>Viridiplantae</taxon>
        <taxon>Streptophyta</taxon>
        <taxon>Embryophyta</taxon>
        <taxon>Tracheophyta</taxon>
        <taxon>Spermatophyta</taxon>
        <taxon>Magnoliopsida</taxon>
        <taxon>eudicotyledons</taxon>
        <taxon>Gunneridae</taxon>
        <taxon>Pentapetalae</taxon>
        <taxon>asterids</taxon>
        <taxon>lamiids</taxon>
        <taxon>Solanales</taxon>
        <taxon>Solanaceae</taxon>
        <taxon>Nicotianoideae</taxon>
        <taxon>Nicotianeae</taxon>
        <taxon>Nicotiana</taxon>
    </lineage>
</organism>
<proteinExistence type="predicted"/>
<accession>A0A1U7WYK6</accession>
<feature type="coiled-coil region" evidence="1">
    <location>
        <begin position="7"/>
        <end position="34"/>
    </location>
</feature>
<keyword evidence="1" id="KW-0175">Coiled coil</keyword>
<dbReference type="eggNOG" id="ENOG502QWMB">
    <property type="taxonomic scope" value="Eukaryota"/>
</dbReference>
<dbReference type="PANTHER" id="PTHR21596:SF83">
    <property type="entry name" value="FACTOR OF DNA METHYLATION 4-LIKE"/>
    <property type="match status" value="1"/>
</dbReference>
<dbReference type="Pfam" id="PF03469">
    <property type="entry name" value="XH"/>
    <property type="match status" value="1"/>
</dbReference>
<dbReference type="STRING" id="4096.A0A1U7WYK6"/>
<dbReference type="InterPro" id="IPR045177">
    <property type="entry name" value="FDM1-5/IDN2"/>
</dbReference>
<gene>
    <name evidence="4" type="primary">LOC104228902</name>
</gene>
<feature type="coiled-coil region" evidence="1">
    <location>
        <begin position="61"/>
        <end position="95"/>
    </location>
</feature>
<evidence type="ECO:0000256" key="1">
    <source>
        <dbReference type="SAM" id="Coils"/>
    </source>
</evidence>
<dbReference type="Proteomes" id="UP000189701">
    <property type="component" value="Unplaced"/>
</dbReference>
<evidence type="ECO:0000313" key="4">
    <source>
        <dbReference type="RefSeq" id="XP_009779754.1"/>
    </source>
</evidence>
<evidence type="ECO:0000259" key="2">
    <source>
        <dbReference type="Pfam" id="PF03469"/>
    </source>
</evidence>
<name>A0A1U7WYK6_NICSY</name>
<reference evidence="4" key="2">
    <citation type="submission" date="2025-08" db="UniProtKB">
        <authorList>
            <consortium name="RefSeq"/>
        </authorList>
    </citation>
    <scope>IDENTIFICATION</scope>
    <source>
        <tissue evidence="4">Leaf</tissue>
    </source>
</reference>
<reference evidence="3" key="1">
    <citation type="journal article" date="2013" name="Genome Biol.">
        <title>Reference genomes and transcriptomes of Nicotiana sylvestris and Nicotiana tomentosiformis.</title>
        <authorList>
            <person name="Sierro N."/>
            <person name="Battey J.N."/>
            <person name="Ouadi S."/>
            <person name="Bovet L."/>
            <person name="Goepfert S."/>
            <person name="Bakaher N."/>
            <person name="Peitsch M.C."/>
            <person name="Ivanov N.V."/>
        </authorList>
    </citation>
    <scope>NUCLEOTIDE SEQUENCE [LARGE SCALE GENOMIC DNA]</scope>
</reference>
<sequence>MEQKRMDESVLKLAEEQKKEKENLREKIPELQIKPDSKQALELEIECLRWATQVMRHLGDGQDVNKKLDEIQESIKEKEEELEDLEALNQSEIDDKDERLNRLKHEYGEASYELVTTALLEMNESSSCRGRTTELWNYKLERKANLKEGISYVVHKLKTSKSKKC</sequence>
<dbReference type="PANTHER" id="PTHR21596">
    <property type="entry name" value="RIBONUCLEASE P SUBUNIT P38"/>
    <property type="match status" value="1"/>
</dbReference>
<dbReference type="InterPro" id="IPR005379">
    <property type="entry name" value="FDM1-5/IDN2_XH"/>
</dbReference>
<evidence type="ECO:0000313" key="3">
    <source>
        <dbReference type="Proteomes" id="UP000189701"/>
    </source>
</evidence>
<dbReference type="RefSeq" id="XP_009779754.1">
    <property type="nucleotide sequence ID" value="XM_009781452.1"/>
</dbReference>
<dbReference type="GO" id="GO:0080188">
    <property type="term" value="P:gene silencing by siRNA-directed DNA methylation"/>
    <property type="evidence" value="ECO:0007669"/>
    <property type="project" value="InterPro"/>
</dbReference>
<dbReference type="AlphaFoldDB" id="A0A1U7WYK6"/>
<feature type="domain" description="Factor of DNA methylation 1-5/IDN2" evidence="2">
    <location>
        <begin position="88"/>
        <end position="163"/>
    </location>
</feature>
<protein>
    <submittedName>
        <fullName evidence="4">Uncharacterized protein LOC104228902</fullName>
    </submittedName>
</protein>